<protein>
    <recommendedName>
        <fullName evidence="3">ATP-binding cassette subfamily B protein</fullName>
    </recommendedName>
</protein>
<comment type="caution">
    <text evidence="1">The sequence shown here is derived from an EMBL/GenBank/DDBJ whole genome shotgun (WGS) entry which is preliminary data.</text>
</comment>
<dbReference type="Gene3D" id="3.40.50.300">
    <property type="entry name" value="P-loop containing nucleotide triphosphate hydrolases"/>
    <property type="match status" value="1"/>
</dbReference>
<organism evidence="1 2">
    <name type="scientific">Fonticella tunisiensis</name>
    <dbReference type="NCBI Taxonomy" id="1096341"/>
    <lineage>
        <taxon>Bacteria</taxon>
        <taxon>Bacillati</taxon>
        <taxon>Bacillota</taxon>
        <taxon>Clostridia</taxon>
        <taxon>Eubacteriales</taxon>
        <taxon>Clostridiaceae</taxon>
        <taxon>Fonticella</taxon>
    </lineage>
</organism>
<dbReference type="RefSeq" id="WP_243116426.1">
    <property type="nucleotide sequence ID" value="NZ_SOAZ01000012.1"/>
</dbReference>
<dbReference type="EMBL" id="SOAZ01000012">
    <property type="protein sequence ID" value="TDT57228.1"/>
    <property type="molecule type" value="Genomic_DNA"/>
</dbReference>
<evidence type="ECO:0008006" key="3">
    <source>
        <dbReference type="Google" id="ProtNLM"/>
    </source>
</evidence>
<dbReference type="PANTHER" id="PTHR43394:SF1">
    <property type="entry name" value="ATP-BINDING CASSETTE SUB-FAMILY B MEMBER 10, MITOCHONDRIAL"/>
    <property type="match status" value="1"/>
</dbReference>
<accession>A0A4V3ET16</accession>
<proteinExistence type="predicted"/>
<sequence length="84" mass="9630">MLIIAHRLSTIRNCDIIYVMDKGRVVEVGDHETLLKKKGYYNKLYISQVGELDSSIDKAKEEIAYANNEGITGEEGDNDIYEYR</sequence>
<dbReference type="SUPFAM" id="SSF52540">
    <property type="entry name" value="P-loop containing nucleoside triphosphate hydrolases"/>
    <property type="match status" value="1"/>
</dbReference>
<gene>
    <name evidence="1" type="ORF">EDD71_1127</name>
</gene>
<dbReference type="Proteomes" id="UP000295325">
    <property type="component" value="Unassembled WGS sequence"/>
</dbReference>
<keyword evidence="2" id="KW-1185">Reference proteome</keyword>
<reference evidence="1 2" key="1">
    <citation type="submission" date="2019-03" db="EMBL/GenBank/DDBJ databases">
        <title>Genomic Encyclopedia of Type Strains, Phase IV (KMG-IV): sequencing the most valuable type-strain genomes for metagenomic binning, comparative biology and taxonomic classification.</title>
        <authorList>
            <person name="Goeker M."/>
        </authorList>
    </citation>
    <scope>NUCLEOTIDE SEQUENCE [LARGE SCALE GENOMIC DNA]</scope>
    <source>
        <strain evidence="1 2">DSM 24455</strain>
    </source>
</reference>
<dbReference type="GO" id="GO:0015421">
    <property type="term" value="F:ABC-type oligopeptide transporter activity"/>
    <property type="evidence" value="ECO:0007669"/>
    <property type="project" value="TreeGrafter"/>
</dbReference>
<evidence type="ECO:0000313" key="1">
    <source>
        <dbReference type="EMBL" id="TDT57228.1"/>
    </source>
</evidence>
<dbReference type="InterPro" id="IPR039421">
    <property type="entry name" value="Type_1_exporter"/>
</dbReference>
<dbReference type="GO" id="GO:0090374">
    <property type="term" value="P:oligopeptide export from mitochondrion"/>
    <property type="evidence" value="ECO:0007669"/>
    <property type="project" value="TreeGrafter"/>
</dbReference>
<evidence type="ECO:0000313" key="2">
    <source>
        <dbReference type="Proteomes" id="UP000295325"/>
    </source>
</evidence>
<dbReference type="InterPro" id="IPR027417">
    <property type="entry name" value="P-loop_NTPase"/>
</dbReference>
<dbReference type="AlphaFoldDB" id="A0A4V3ET16"/>
<name>A0A4V3ET16_9CLOT</name>
<dbReference type="PANTHER" id="PTHR43394">
    <property type="entry name" value="ATP-DEPENDENT PERMEASE MDL1, MITOCHONDRIAL"/>
    <property type="match status" value="1"/>
</dbReference>